<dbReference type="InterPro" id="IPR032857">
    <property type="entry name" value="ALKBH4"/>
</dbReference>
<dbReference type="InterPro" id="IPR037151">
    <property type="entry name" value="AlkB-like_sf"/>
</dbReference>
<evidence type="ECO:0000256" key="1">
    <source>
        <dbReference type="ARBA" id="ARBA00001954"/>
    </source>
</evidence>
<dbReference type="PANTHER" id="PTHR12463">
    <property type="entry name" value="OXYGENASE-RELATED"/>
    <property type="match status" value="1"/>
</dbReference>
<dbReference type="Proteomes" id="UP001634394">
    <property type="component" value="Unassembled WGS sequence"/>
</dbReference>
<organism evidence="2 3">
    <name type="scientific">Sinanodonta woodiana</name>
    <name type="common">Chinese pond mussel</name>
    <name type="synonym">Anodonta woodiana</name>
    <dbReference type="NCBI Taxonomy" id="1069815"/>
    <lineage>
        <taxon>Eukaryota</taxon>
        <taxon>Metazoa</taxon>
        <taxon>Spiralia</taxon>
        <taxon>Lophotrochozoa</taxon>
        <taxon>Mollusca</taxon>
        <taxon>Bivalvia</taxon>
        <taxon>Autobranchia</taxon>
        <taxon>Heteroconchia</taxon>
        <taxon>Palaeoheterodonta</taxon>
        <taxon>Unionida</taxon>
        <taxon>Unionoidea</taxon>
        <taxon>Unionidae</taxon>
        <taxon>Unioninae</taxon>
        <taxon>Sinanodonta</taxon>
    </lineage>
</organism>
<dbReference type="EMBL" id="JBJQND010000013">
    <property type="protein sequence ID" value="KAL3858335.1"/>
    <property type="molecule type" value="Genomic_DNA"/>
</dbReference>
<sequence>MANINRKTCACKGIRYCLLCETLKNDIQPESRNLAQEIYNYCPECRKAWPASDSMQHPSHRGDSFEFEGVFLWTDFITEVEEQDLCQQIDQTPFVDSQSGRRKQDFGPKVNFKKRKLKCNDFSGLPNYSKAIYSKMTTNSLLQDFIPIEMCNLEYMPERGSAIDPHFDDFWLWGERLVTVNLLSGSILCMTCDEYPSMEVHIPMPRRSLLVVYGPARYKWKHSIHRQDIRGRRLAMTFRELSDEFRGQSSQSEMGQKLINIALTFNGIAVGSGVNKCFISG</sequence>
<evidence type="ECO:0000313" key="2">
    <source>
        <dbReference type="EMBL" id="KAL3858335.1"/>
    </source>
</evidence>
<dbReference type="SUPFAM" id="SSF51197">
    <property type="entry name" value="Clavaminate synthase-like"/>
    <property type="match status" value="1"/>
</dbReference>
<comment type="caution">
    <text evidence="2">The sequence shown here is derived from an EMBL/GenBank/DDBJ whole genome shotgun (WGS) entry which is preliminary data.</text>
</comment>
<reference evidence="2 3" key="1">
    <citation type="submission" date="2024-11" db="EMBL/GenBank/DDBJ databases">
        <title>Chromosome-level genome assembly of the freshwater bivalve Anodonta woodiana.</title>
        <authorList>
            <person name="Chen X."/>
        </authorList>
    </citation>
    <scope>NUCLEOTIDE SEQUENCE [LARGE SCALE GENOMIC DNA]</scope>
    <source>
        <strain evidence="2">MN2024</strain>
        <tissue evidence="2">Gills</tissue>
    </source>
</reference>
<evidence type="ECO:0008006" key="4">
    <source>
        <dbReference type="Google" id="ProtNLM"/>
    </source>
</evidence>
<dbReference type="FunFam" id="2.60.120.590:FF:000019">
    <property type="entry name" value="DNA N6-methyl adenine demethylase"/>
    <property type="match status" value="1"/>
</dbReference>
<keyword evidence="3" id="KW-1185">Reference proteome</keyword>
<accession>A0ABD3V9S3</accession>
<dbReference type="PANTHER" id="PTHR12463:SF0">
    <property type="entry name" value="ALPHA-KETOGLUTARATE-DEPENDENT DIOXYGENASE ALKB HOMOLOG 4"/>
    <property type="match status" value="1"/>
</dbReference>
<comment type="cofactor">
    <cofactor evidence="1">
        <name>Fe(2+)</name>
        <dbReference type="ChEBI" id="CHEBI:29033"/>
    </cofactor>
</comment>
<protein>
    <recommendedName>
        <fullName evidence="4">Alpha-ketoglutarate-dependent dioxygenase alkB homolog 4</fullName>
    </recommendedName>
</protein>
<dbReference type="AlphaFoldDB" id="A0ABD3V9S3"/>
<name>A0ABD3V9S3_SINWO</name>
<gene>
    <name evidence="2" type="ORF">ACJMK2_012929</name>
</gene>
<dbReference type="Gene3D" id="2.60.120.590">
    <property type="entry name" value="Alpha-ketoglutarate-dependent dioxygenase AlkB-like"/>
    <property type="match status" value="1"/>
</dbReference>
<proteinExistence type="predicted"/>
<evidence type="ECO:0000313" key="3">
    <source>
        <dbReference type="Proteomes" id="UP001634394"/>
    </source>
</evidence>